<dbReference type="InterPro" id="IPR036206">
    <property type="entry name" value="ThiamineP_synth_sf"/>
</dbReference>
<dbReference type="CDD" id="cd00564">
    <property type="entry name" value="TMP_TenI"/>
    <property type="match status" value="1"/>
</dbReference>
<reference evidence="2 3" key="1">
    <citation type="submission" date="2019-04" db="EMBL/GenBank/DDBJ databases">
        <title>Sphingomonas psychrotolerans sp. nov., isolated from soil in the Tianshan Mountains, Xinjiang, China.</title>
        <authorList>
            <person name="Luo Y."/>
            <person name="Sheng H."/>
        </authorList>
    </citation>
    <scope>NUCLEOTIDE SEQUENCE [LARGE SCALE GENOMIC DNA]</scope>
    <source>
        <strain evidence="2 3">ZFGT-11</strain>
    </source>
</reference>
<protein>
    <submittedName>
        <fullName evidence="2">Thiamine phosphate synthase</fullName>
    </submittedName>
</protein>
<dbReference type="OrthoDB" id="8446047at2"/>
<comment type="caution">
    <text evidence="2">The sequence shown here is derived from an EMBL/GenBank/DDBJ whole genome shotgun (WGS) entry which is preliminary data.</text>
</comment>
<evidence type="ECO:0000313" key="3">
    <source>
        <dbReference type="Proteomes" id="UP000306147"/>
    </source>
</evidence>
<proteinExistence type="predicted"/>
<sequence>MPPRHPLPHLWLMTDERMGESLWNALARLPRGSGVVFRHYGLPLAERRALFAQVTRMARRRGLLVIRAGAERLGRGEAGVHGRRGAGLRTWPAHSRREAVAGIRAGADLLFVSPVFATRSHPGAPALGRARLGLMIRGLGVPVIALGGMDPHRAAGLRPLGIYGWAAIDAWIGQPGSPAKAGAQDYLPPRLWR</sequence>
<keyword evidence="3" id="KW-1185">Reference proteome</keyword>
<gene>
    <name evidence="2" type="ORF">E5A73_10760</name>
</gene>
<dbReference type="Pfam" id="PF02581">
    <property type="entry name" value="TMP-TENI"/>
    <property type="match status" value="1"/>
</dbReference>
<dbReference type="EMBL" id="SRXT01000004">
    <property type="protein sequence ID" value="TGX53329.1"/>
    <property type="molecule type" value="Genomic_DNA"/>
</dbReference>
<feature type="domain" description="Thiamine phosphate synthase/TenI" evidence="1">
    <location>
        <begin position="93"/>
        <end position="170"/>
    </location>
</feature>
<dbReference type="Proteomes" id="UP000306147">
    <property type="component" value="Unassembled WGS sequence"/>
</dbReference>
<organism evidence="2 3">
    <name type="scientific">Sphingomonas gei</name>
    <dbReference type="NCBI Taxonomy" id="1395960"/>
    <lineage>
        <taxon>Bacteria</taxon>
        <taxon>Pseudomonadati</taxon>
        <taxon>Pseudomonadota</taxon>
        <taxon>Alphaproteobacteria</taxon>
        <taxon>Sphingomonadales</taxon>
        <taxon>Sphingomonadaceae</taxon>
        <taxon>Sphingomonas</taxon>
    </lineage>
</organism>
<accession>A0A4S1XAI7</accession>
<dbReference type="AlphaFoldDB" id="A0A4S1XAI7"/>
<dbReference type="InterPro" id="IPR022998">
    <property type="entry name" value="ThiamineP_synth_TenI"/>
</dbReference>
<dbReference type="GO" id="GO:0009228">
    <property type="term" value="P:thiamine biosynthetic process"/>
    <property type="evidence" value="ECO:0007669"/>
    <property type="project" value="UniProtKB-KW"/>
</dbReference>
<dbReference type="Gene3D" id="3.20.20.70">
    <property type="entry name" value="Aldolase class I"/>
    <property type="match status" value="1"/>
</dbReference>
<dbReference type="SUPFAM" id="SSF51391">
    <property type="entry name" value="Thiamin phosphate synthase"/>
    <property type="match status" value="1"/>
</dbReference>
<name>A0A4S1XAI7_9SPHN</name>
<evidence type="ECO:0000259" key="1">
    <source>
        <dbReference type="Pfam" id="PF02581"/>
    </source>
</evidence>
<dbReference type="InterPro" id="IPR013785">
    <property type="entry name" value="Aldolase_TIM"/>
</dbReference>
<evidence type="ECO:0000313" key="2">
    <source>
        <dbReference type="EMBL" id="TGX53329.1"/>
    </source>
</evidence>